<dbReference type="AlphaFoldDB" id="A0AA89BIR7"/>
<evidence type="ECO:0000313" key="1">
    <source>
        <dbReference type="EMBL" id="KAK3033286.1"/>
    </source>
</evidence>
<keyword evidence="2" id="KW-1185">Reference proteome</keyword>
<reference evidence="1" key="1">
    <citation type="submission" date="2022-12" db="EMBL/GenBank/DDBJ databases">
        <title>Draft genome assemblies for two species of Escallonia (Escalloniales).</title>
        <authorList>
            <person name="Chanderbali A."/>
            <person name="Dervinis C."/>
            <person name="Anghel I."/>
            <person name="Soltis D."/>
            <person name="Soltis P."/>
            <person name="Zapata F."/>
        </authorList>
    </citation>
    <scope>NUCLEOTIDE SEQUENCE</scope>
    <source>
        <strain evidence="1">UCBG64.0493</strain>
        <tissue evidence="1">Leaf</tissue>
    </source>
</reference>
<comment type="caution">
    <text evidence="1">The sequence shown here is derived from an EMBL/GenBank/DDBJ whole genome shotgun (WGS) entry which is preliminary data.</text>
</comment>
<accession>A0AA89BIR7</accession>
<protein>
    <submittedName>
        <fullName evidence="1">Uncharacterized protein</fullName>
    </submittedName>
</protein>
<sequence>MEVTDKGLTRKEDGKDMITTKGIILALMELGLECSKGLPDERSNIKEVVIKLSNIRSQLICNRVYMCPDCQVDRFFYLSGYLKEVDQYLRISDMQSWDFGTRNVSRSDNYGVGQSNPSHNQHNVNKQQYRVLFGLGHSARAERSDEILLGRGHLAQVECSDGTLFGQNLFCQDHSAQANCSDGILFGQNHSARAECLDGILFGVGHSAQAECSDEILLGSGHSALA</sequence>
<proteinExistence type="predicted"/>
<name>A0AA89BIR7_9ASTE</name>
<gene>
    <name evidence="1" type="ORF">RJ639_033217</name>
</gene>
<organism evidence="1 2">
    <name type="scientific">Escallonia herrerae</name>
    <dbReference type="NCBI Taxonomy" id="1293975"/>
    <lineage>
        <taxon>Eukaryota</taxon>
        <taxon>Viridiplantae</taxon>
        <taxon>Streptophyta</taxon>
        <taxon>Embryophyta</taxon>
        <taxon>Tracheophyta</taxon>
        <taxon>Spermatophyta</taxon>
        <taxon>Magnoliopsida</taxon>
        <taxon>eudicotyledons</taxon>
        <taxon>Gunneridae</taxon>
        <taxon>Pentapetalae</taxon>
        <taxon>asterids</taxon>
        <taxon>campanulids</taxon>
        <taxon>Escalloniales</taxon>
        <taxon>Escalloniaceae</taxon>
        <taxon>Escallonia</taxon>
    </lineage>
</organism>
<dbReference type="Proteomes" id="UP001188597">
    <property type="component" value="Unassembled WGS sequence"/>
</dbReference>
<evidence type="ECO:0000313" key="2">
    <source>
        <dbReference type="Proteomes" id="UP001188597"/>
    </source>
</evidence>
<dbReference type="EMBL" id="JAVXUP010000239">
    <property type="protein sequence ID" value="KAK3033286.1"/>
    <property type="molecule type" value="Genomic_DNA"/>
</dbReference>